<evidence type="ECO:0000256" key="3">
    <source>
        <dbReference type="ARBA" id="ARBA00022722"/>
    </source>
</evidence>
<evidence type="ECO:0000256" key="6">
    <source>
        <dbReference type="ARBA" id="ARBA00022884"/>
    </source>
</evidence>
<name>A0A7X5YAD0_9SPHN</name>
<dbReference type="AlphaFoldDB" id="A0A7X5YAD0"/>
<comment type="similarity">
    <text evidence="1">Belongs to the HicA mRNA interferase family.</text>
</comment>
<dbReference type="Gene3D" id="3.30.920.30">
    <property type="entry name" value="Hypothetical protein"/>
    <property type="match status" value="1"/>
</dbReference>
<organism evidence="8 9">
    <name type="scientific">Sphingomonas kaistensis</name>
    <dbReference type="NCBI Taxonomy" id="298708"/>
    <lineage>
        <taxon>Bacteria</taxon>
        <taxon>Pseudomonadati</taxon>
        <taxon>Pseudomonadota</taxon>
        <taxon>Alphaproteobacteria</taxon>
        <taxon>Sphingomonadales</taxon>
        <taxon>Sphingomonadaceae</taxon>
        <taxon>Sphingomonas</taxon>
    </lineage>
</organism>
<keyword evidence="7" id="KW-0346">Stress response</keyword>
<accession>A0A7X5YAD0</accession>
<evidence type="ECO:0000256" key="1">
    <source>
        <dbReference type="ARBA" id="ARBA00006620"/>
    </source>
</evidence>
<keyword evidence="4" id="KW-0255">Endonuclease</keyword>
<reference evidence="8 9" key="1">
    <citation type="submission" date="2020-03" db="EMBL/GenBank/DDBJ databases">
        <title>Genomic Encyclopedia of Type Strains, Phase IV (KMG-IV): sequencing the most valuable type-strain genomes for metagenomic binning, comparative biology and taxonomic classification.</title>
        <authorList>
            <person name="Goeker M."/>
        </authorList>
    </citation>
    <scope>NUCLEOTIDE SEQUENCE [LARGE SCALE GENOMIC DNA]</scope>
    <source>
        <strain evidence="8 9">DSM 16846</strain>
    </source>
</reference>
<comment type="caution">
    <text evidence="8">The sequence shown here is derived from an EMBL/GenBank/DDBJ whole genome shotgun (WGS) entry which is preliminary data.</text>
</comment>
<keyword evidence="6" id="KW-0694">RNA-binding</keyword>
<dbReference type="SUPFAM" id="SSF54786">
    <property type="entry name" value="YcfA/nrd intein domain"/>
    <property type="match status" value="1"/>
</dbReference>
<dbReference type="GO" id="GO:0016787">
    <property type="term" value="F:hydrolase activity"/>
    <property type="evidence" value="ECO:0007669"/>
    <property type="project" value="UniProtKB-KW"/>
</dbReference>
<evidence type="ECO:0000313" key="9">
    <source>
        <dbReference type="Proteomes" id="UP000558192"/>
    </source>
</evidence>
<keyword evidence="3" id="KW-0540">Nuclease</keyword>
<dbReference type="GO" id="GO:0003729">
    <property type="term" value="F:mRNA binding"/>
    <property type="evidence" value="ECO:0007669"/>
    <property type="project" value="InterPro"/>
</dbReference>
<dbReference type="Proteomes" id="UP000558192">
    <property type="component" value="Unassembled WGS sequence"/>
</dbReference>
<keyword evidence="5" id="KW-0378">Hydrolase</keyword>
<evidence type="ECO:0000256" key="2">
    <source>
        <dbReference type="ARBA" id="ARBA00022649"/>
    </source>
</evidence>
<evidence type="ECO:0000256" key="5">
    <source>
        <dbReference type="ARBA" id="ARBA00022801"/>
    </source>
</evidence>
<dbReference type="GO" id="GO:0004519">
    <property type="term" value="F:endonuclease activity"/>
    <property type="evidence" value="ECO:0007669"/>
    <property type="project" value="UniProtKB-KW"/>
</dbReference>
<sequence>MKSRDVIKLIEAADWVQVRVRGSHHQFKHPTNPGVVTVPHPERDLAIGTLLSIERVSGVKLR</sequence>
<evidence type="ECO:0000313" key="8">
    <source>
        <dbReference type="EMBL" id="NJC06491.1"/>
    </source>
</evidence>
<keyword evidence="9" id="KW-1185">Reference proteome</keyword>
<keyword evidence="2" id="KW-1277">Toxin-antitoxin system</keyword>
<dbReference type="EMBL" id="JAATJC010000001">
    <property type="protein sequence ID" value="NJC06491.1"/>
    <property type="molecule type" value="Genomic_DNA"/>
</dbReference>
<dbReference type="InterPro" id="IPR012933">
    <property type="entry name" value="HicA_mRNA_interferase"/>
</dbReference>
<proteinExistence type="inferred from homology"/>
<evidence type="ECO:0000256" key="7">
    <source>
        <dbReference type="ARBA" id="ARBA00023016"/>
    </source>
</evidence>
<gene>
    <name evidence="8" type="ORF">GGQ97_002284</name>
</gene>
<dbReference type="RefSeq" id="WP_168069729.1">
    <property type="nucleotide sequence ID" value="NZ_JAATJC010000001.1"/>
</dbReference>
<protein>
    <submittedName>
        <fullName evidence="8">Putative RNA binding protein YcfA (HicA-like mRNA interferase family)</fullName>
    </submittedName>
</protein>
<evidence type="ECO:0000256" key="4">
    <source>
        <dbReference type="ARBA" id="ARBA00022759"/>
    </source>
</evidence>
<dbReference type="Pfam" id="PF07927">
    <property type="entry name" value="HicA_toxin"/>
    <property type="match status" value="1"/>
</dbReference>
<dbReference type="InterPro" id="IPR038570">
    <property type="entry name" value="HicA_sf"/>
</dbReference>